<gene>
    <name evidence="2" type="ORF">SAMN02745248_00813</name>
</gene>
<evidence type="ECO:0000313" key="2">
    <source>
        <dbReference type="EMBL" id="SHJ74430.1"/>
    </source>
</evidence>
<feature type="region of interest" description="Disordered" evidence="1">
    <location>
        <begin position="578"/>
        <end position="608"/>
    </location>
</feature>
<dbReference type="AlphaFoldDB" id="A0A1M6LTG5"/>
<dbReference type="Proteomes" id="UP000183952">
    <property type="component" value="Unassembled WGS sequence"/>
</dbReference>
<accession>A0A1M6LTG5</accession>
<keyword evidence="3" id="KW-1185">Reference proteome</keyword>
<reference evidence="2 3" key="1">
    <citation type="submission" date="2016-11" db="EMBL/GenBank/DDBJ databases">
        <authorList>
            <person name="Jaros S."/>
            <person name="Januszkiewicz K."/>
            <person name="Wedrychowicz H."/>
        </authorList>
    </citation>
    <scope>NUCLEOTIDE SEQUENCE [LARGE SCALE GENOMIC DNA]</scope>
    <source>
        <strain evidence="2 3">DSM 3090</strain>
    </source>
</reference>
<name>A0A1M6LTG5_9CLOT</name>
<feature type="compositionally biased region" description="Pro residues" evidence="1">
    <location>
        <begin position="595"/>
        <end position="608"/>
    </location>
</feature>
<dbReference type="OrthoDB" id="6400788at2"/>
<organism evidence="2 3">
    <name type="scientific">Hathewaya proteolytica DSM 3090</name>
    <dbReference type="NCBI Taxonomy" id="1121331"/>
    <lineage>
        <taxon>Bacteria</taxon>
        <taxon>Bacillati</taxon>
        <taxon>Bacillota</taxon>
        <taxon>Clostridia</taxon>
        <taxon>Eubacteriales</taxon>
        <taxon>Clostridiaceae</taxon>
        <taxon>Hathewaya</taxon>
    </lineage>
</organism>
<evidence type="ECO:0000313" key="3">
    <source>
        <dbReference type="Proteomes" id="UP000183952"/>
    </source>
</evidence>
<proteinExistence type="predicted"/>
<dbReference type="RefSeq" id="WP_072902616.1">
    <property type="nucleotide sequence ID" value="NZ_FRAD01000006.1"/>
</dbReference>
<dbReference type="EMBL" id="FRAD01000006">
    <property type="protein sequence ID" value="SHJ74430.1"/>
    <property type="molecule type" value="Genomic_DNA"/>
</dbReference>
<dbReference type="InterPro" id="IPR027417">
    <property type="entry name" value="P-loop_NTPase"/>
</dbReference>
<dbReference type="SUPFAM" id="SSF52540">
    <property type="entry name" value="P-loop containing nucleoside triphosphate hydrolases"/>
    <property type="match status" value="1"/>
</dbReference>
<dbReference type="STRING" id="1121331.SAMN02745248_00813"/>
<feature type="compositionally biased region" description="Polar residues" evidence="1">
    <location>
        <begin position="583"/>
        <end position="592"/>
    </location>
</feature>
<protein>
    <recommendedName>
        <fullName evidence="4">ATP-binding protein</fullName>
    </recommendedName>
</protein>
<sequence>MNKQIALKRLKDVLNVDSINSTQADFLSTHVPFRKITVTNDLSGTPVSDYISEDEVFSKYFNNSDVYNEHQLIVVDGSSGSGKSHFIRWIEARLSALDVQNDVVLMIRRSDNTLKGTIKQFLNIDEVKNIKNKDIYERLVRANQNVSEQKFKYEIYHKFLVEIVDGKDSSLSSSDQRNFRELLSSSEFEERMLMAGGPIERIYSKIVDSNTTNDEDVLALFEIEDFTLDYDFNMKLKNNASKKAVKMANKLLPETDGSFPDDECNPEILVEYMNSKVEPVIKACAGIEPGDFQQIFKEIRQELFLQEKNLILLIEDITSCTGINRDLLDALIVNHTGENAKDNMCRLVSVIGTTTEYFKEFRSNYLDRITTMVTIEDGSIGNNQDDLIQFVAKYLNVMSVSEEDIKKWHKDGALDSEYPVHKETEVNNWEYYTYIGKRISLYPFTKRAIVNLYNGIDVHKTPRYIIRKIIEPAVDSIIQDKKMFPKFLLSKKPNLSFEIVDRVKSTITNMPNNEEEKAVMTQRLLAILSYWGNCTLDTSKKGYLGAVNVNVFAEFGLSSFVEKILGYKVDGEKFVIEPEDITDSGNNDQGGNTEPPAPEPISTPIPEPKPVVNKAFEDFAKILSEWHYDKKSFTKAYQVRDEISKFIFANISWQQEGVPLVSVQMVEKSSFDLVEIERQDKKVDKGLVLLEDNDETYQLLLAIGKSWYLGKKREGNTEYASWDFDGSTSSIRVATSWLEKHKKTFVDIVKAFDQKEKCPDYLKCSMIAEVYRGLLNGDQQVSRVSDIRVDTYIKENNLRKKSELNGHSQEWCDLVNNIVYANSAAENNIDLTQRYFNLIQGNQKNAKRKIINYNLLELIFKDLRSNSFDIDLENLETDKIKARNDSKDYLKKIVSRVDKVVSVECLEGKTLYEEALTFFGFPEDSEIETDDIKDLMNEVIEFYKDTETNGVNVSLKTNEATSFKDKGADISKAFAILSADTTDMRTLEKIILYSKNPMQIIKQFIGFLKKVDEDRCNVHSEMLAAKEALTRSGNWSNDVDPRFDENKSAFDDLMSLLED</sequence>
<evidence type="ECO:0000256" key="1">
    <source>
        <dbReference type="SAM" id="MobiDB-lite"/>
    </source>
</evidence>
<evidence type="ECO:0008006" key="4">
    <source>
        <dbReference type="Google" id="ProtNLM"/>
    </source>
</evidence>